<dbReference type="Gene3D" id="3.40.50.720">
    <property type="entry name" value="NAD(P)-binding Rossmann-like Domain"/>
    <property type="match status" value="1"/>
</dbReference>
<keyword evidence="1" id="KW-1133">Transmembrane helix</keyword>
<dbReference type="AlphaFoldDB" id="A0A382Z467"/>
<evidence type="ECO:0000259" key="2">
    <source>
        <dbReference type="Pfam" id="PF03807"/>
    </source>
</evidence>
<feature type="non-terminal residue" evidence="3">
    <location>
        <position position="53"/>
    </location>
</feature>
<keyword evidence="1" id="KW-0472">Membrane</keyword>
<proteinExistence type="predicted"/>
<evidence type="ECO:0000256" key="1">
    <source>
        <dbReference type="SAM" id="Phobius"/>
    </source>
</evidence>
<gene>
    <name evidence="3" type="ORF">METZ01_LOCUS443097</name>
</gene>
<protein>
    <recommendedName>
        <fullName evidence="2">Pyrroline-5-carboxylate reductase catalytic N-terminal domain-containing protein</fullName>
    </recommendedName>
</protein>
<feature type="domain" description="Pyrroline-5-carboxylate reductase catalytic N-terminal" evidence="2">
    <location>
        <begin position="8"/>
        <end position="50"/>
    </location>
</feature>
<dbReference type="InterPro" id="IPR028939">
    <property type="entry name" value="P5C_Rdtase_cat_N"/>
</dbReference>
<dbReference type="Pfam" id="PF03807">
    <property type="entry name" value="F420_oxidored"/>
    <property type="match status" value="1"/>
</dbReference>
<sequence>MLNKKYSIAVIGGTGALGFGLALRWAMSGHEIVIGSRAQESADKGAQRLAALA</sequence>
<organism evidence="3">
    <name type="scientific">marine metagenome</name>
    <dbReference type="NCBI Taxonomy" id="408172"/>
    <lineage>
        <taxon>unclassified sequences</taxon>
        <taxon>metagenomes</taxon>
        <taxon>ecological metagenomes</taxon>
    </lineage>
</organism>
<dbReference type="InterPro" id="IPR036291">
    <property type="entry name" value="NAD(P)-bd_dom_sf"/>
</dbReference>
<reference evidence="3" key="1">
    <citation type="submission" date="2018-05" db="EMBL/GenBank/DDBJ databases">
        <authorList>
            <person name="Lanie J.A."/>
            <person name="Ng W.-L."/>
            <person name="Kazmierczak K.M."/>
            <person name="Andrzejewski T.M."/>
            <person name="Davidsen T.M."/>
            <person name="Wayne K.J."/>
            <person name="Tettelin H."/>
            <person name="Glass J.I."/>
            <person name="Rusch D."/>
            <person name="Podicherti R."/>
            <person name="Tsui H.-C.T."/>
            <person name="Winkler M.E."/>
        </authorList>
    </citation>
    <scope>NUCLEOTIDE SEQUENCE</scope>
</reference>
<name>A0A382Z467_9ZZZZ</name>
<keyword evidence="1" id="KW-0812">Transmembrane</keyword>
<accession>A0A382Z467</accession>
<feature type="transmembrane region" description="Helical" evidence="1">
    <location>
        <begin position="6"/>
        <end position="27"/>
    </location>
</feature>
<dbReference type="SUPFAM" id="SSF51735">
    <property type="entry name" value="NAD(P)-binding Rossmann-fold domains"/>
    <property type="match status" value="1"/>
</dbReference>
<dbReference type="EMBL" id="UINC01180847">
    <property type="protein sequence ID" value="SVD90243.1"/>
    <property type="molecule type" value="Genomic_DNA"/>
</dbReference>
<evidence type="ECO:0000313" key="3">
    <source>
        <dbReference type="EMBL" id="SVD90243.1"/>
    </source>
</evidence>